<sequence>MTLLKKYGYEKHEPSEVLDYISSWCKSEERFLNVIAIPYNDCKFFVDIILYFINHGKNILYVTNEKKTNVKIVRYLKKLTGFNDYSYVKNPKTKVESKLKITDFNIGDYLNEKFDLVIYDDISNFSFHSKENIQRLIKSKLKNEGKAISYSIEPILPYYRHFYIPFREDKMPIIEPRIMITRIDLNKEIPFIMYDYLEWSIKSKRKVIVYTSSNRVSENLYKYINNNNINFGVSVTVDKNYKNYKKIDEFMKSEKGIIITNNFNNIPCNIKNTDLIVYGADSFNYKELVYLCGVVGRSEYNFRGEIMFLANSEEESMDKAKDIIRNFNKRAWKIGLLNL</sequence>
<accession>A0ABN1JPZ5</accession>
<gene>
    <name evidence="1" type="ORF">GCM10008906_29180</name>
</gene>
<dbReference type="SUPFAM" id="SSF52540">
    <property type="entry name" value="P-loop containing nucleoside triphosphate hydrolases"/>
    <property type="match status" value="1"/>
</dbReference>
<dbReference type="InterPro" id="IPR027417">
    <property type="entry name" value="P-loop_NTPase"/>
</dbReference>
<comment type="caution">
    <text evidence="1">The sequence shown here is derived from an EMBL/GenBank/DDBJ whole genome shotgun (WGS) entry which is preliminary data.</text>
</comment>
<dbReference type="RefSeq" id="WP_343762652.1">
    <property type="nucleotide sequence ID" value="NZ_BAAACG010000013.1"/>
</dbReference>
<dbReference type="Proteomes" id="UP001501510">
    <property type="component" value="Unassembled WGS sequence"/>
</dbReference>
<proteinExistence type="predicted"/>
<reference evidence="1 2" key="1">
    <citation type="journal article" date="2019" name="Int. J. Syst. Evol. Microbiol.">
        <title>The Global Catalogue of Microorganisms (GCM) 10K type strain sequencing project: providing services to taxonomists for standard genome sequencing and annotation.</title>
        <authorList>
            <consortium name="The Broad Institute Genomics Platform"/>
            <consortium name="The Broad Institute Genome Sequencing Center for Infectious Disease"/>
            <person name="Wu L."/>
            <person name="Ma J."/>
        </authorList>
    </citation>
    <scope>NUCLEOTIDE SEQUENCE [LARGE SCALE GENOMIC DNA]</scope>
    <source>
        <strain evidence="1 2">JCM 1407</strain>
    </source>
</reference>
<evidence type="ECO:0000313" key="2">
    <source>
        <dbReference type="Proteomes" id="UP001501510"/>
    </source>
</evidence>
<organism evidence="1 2">
    <name type="scientific">Clostridium oceanicum</name>
    <dbReference type="NCBI Taxonomy" id="1543"/>
    <lineage>
        <taxon>Bacteria</taxon>
        <taxon>Bacillati</taxon>
        <taxon>Bacillota</taxon>
        <taxon>Clostridia</taxon>
        <taxon>Eubacteriales</taxon>
        <taxon>Clostridiaceae</taxon>
        <taxon>Clostridium</taxon>
    </lineage>
</organism>
<dbReference type="Gene3D" id="3.40.50.300">
    <property type="entry name" value="P-loop containing nucleotide triphosphate hydrolases"/>
    <property type="match status" value="1"/>
</dbReference>
<evidence type="ECO:0008006" key="3">
    <source>
        <dbReference type="Google" id="ProtNLM"/>
    </source>
</evidence>
<keyword evidence="2" id="KW-1185">Reference proteome</keyword>
<name>A0ABN1JPZ5_9CLOT</name>
<evidence type="ECO:0000313" key="1">
    <source>
        <dbReference type="EMBL" id="GAA0744374.1"/>
    </source>
</evidence>
<dbReference type="EMBL" id="BAAACG010000013">
    <property type="protein sequence ID" value="GAA0744374.1"/>
    <property type="molecule type" value="Genomic_DNA"/>
</dbReference>
<protein>
    <recommendedName>
        <fullName evidence="3">Competence protein ComF</fullName>
    </recommendedName>
</protein>